<sequence length="348" mass="39102">MKFHILRLLSVLFFISICSGLLWHYINHRYATHKSPRKVTQCPAQRNGNPTIDKLLENYNPKWKKQQKNINSFRSSLGKRCNGISNALVTQDNSPVGTNISFDASKKKLLVTPALFNVLPKESPFKKAPWKTCAVVGNGGILANSSCGKQIDSASFVIRCNLPPLSNGHEKDTGKKTSLVTANPSILFQKYHGLNKQIKQESFVEAMHLYGNALIMLPAFSFGRNTGVSMRALNSLQNHGTDVPQAVFFNPKYLRSLAGFWRGQGIRSARLSSGLMMVSLALELCNNVHLYGFWPFSIHPYTYQNLTNHYYDNKQVNKRMHAMPAEFKTLLNLHEQGVAYLHLGECTS</sequence>
<comment type="caution">
    <text evidence="14">The sequence shown here is derived from an EMBL/GenBank/DDBJ whole genome shotgun (WGS) entry which is preliminary data.</text>
</comment>
<evidence type="ECO:0000256" key="1">
    <source>
        <dbReference type="ARBA" id="ARBA00004323"/>
    </source>
</evidence>
<dbReference type="InterPro" id="IPR038578">
    <property type="entry name" value="GT29-like_sf"/>
</dbReference>
<keyword evidence="10" id="KW-1015">Disulfide bond</keyword>
<organism evidence="14 15">
    <name type="scientific">Hemibagrus wyckioides</name>
    <dbReference type="NCBI Taxonomy" id="337641"/>
    <lineage>
        <taxon>Eukaryota</taxon>
        <taxon>Metazoa</taxon>
        <taxon>Chordata</taxon>
        <taxon>Craniata</taxon>
        <taxon>Vertebrata</taxon>
        <taxon>Euteleostomi</taxon>
        <taxon>Actinopterygii</taxon>
        <taxon>Neopterygii</taxon>
        <taxon>Teleostei</taxon>
        <taxon>Ostariophysi</taxon>
        <taxon>Siluriformes</taxon>
        <taxon>Bagridae</taxon>
        <taxon>Hemibagrus</taxon>
    </lineage>
</organism>
<comment type="subcellular location">
    <subcellularLocation>
        <location evidence="1">Golgi apparatus membrane</location>
        <topology evidence="1">Single-pass type II membrane protein</topology>
    </subcellularLocation>
</comment>
<evidence type="ECO:0000256" key="4">
    <source>
        <dbReference type="ARBA" id="ARBA00022679"/>
    </source>
</evidence>
<evidence type="ECO:0000256" key="3">
    <source>
        <dbReference type="ARBA" id="ARBA00022676"/>
    </source>
</evidence>
<dbReference type="GO" id="GO:0000139">
    <property type="term" value="C:Golgi membrane"/>
    <property type="evidence" value="ECO:0007669"/>
    <property type="project" value="UniProtKB-SubCell"/>
</dbReference>
<dbReference type="Gene3D" id="3.90.1480.20">
    <property type="entry name" value="Glycosyl transferase family 29"/>
    <property type="match status" value="1"/>
</dbReference>
<dbReference type="GO" id="GO:0003828">
    <property type="term" value="F:alpha-N-acetylneuraminate alpha-2,8-sialyltransferase activity"/>
    <property type="evidence" value="ECO:0007669"/>
    <property type="project" value="TreeGrafter"/>
</dbReference>
<evidence type="ECO:0000256" key="12">
    <source>
        <dbReference type="PIRSR" id="PIRSR005557-2"/>
    </source>
</evidence>
<keyword evidence="3" id="KW-0328">Glycosyltransferase</keyword>
<dbReference type="PANTHER" id="PTHR11987:SF50">
    <property type="entry name" value="ALPHA-2,8-SIALYLTRANSFERASE 8F"/>
    <property type="match status" value="1"/>
</dbReference>
<evidence type="ECO:0000256" key="9">
    <source>
        <dbReference type="ARBA" id="ARBA00023136"/>
    </source>
</evidence>
<dbReference type="PANTHER" id="PTHR11987">
    <property type="entry name" value="ALPHA-2,8-SIALYLTRANSFERASE"/>
    <property type="match status" value="1"/>
</dbReference>
<keyword evidence="4" id="KW-0808">Transferase</keyword>
<dbReference type="Proteomes" id="UP000824219">
    <property type="component" value="Linkage Group LG02"/>
</dbReference>
<keyword evidence="6" id="KW-0735">Signal-anchor</keyword>
<evidence type="ECO:0000313" key="14">
    <source>
        <dbReference type="EMBL" id="KAG7334811.1"/>
    </source>
</evidence>
<protein>
    <recommendedName>
        <fullName evidence="16">ST8 alpha-N-acetyl-neuraminide alpha-2,8-sialyltransferase 6</fullName>
    </recommendedName>
</protein>
<dbReference type="PIRSF" id="PIRSF005557">
    <property type="entry name" value="Sialyl_trans"/>
    <property type="match status" value="1"/>
</dbReference>
<dbReference type="FunFam" id="3.90.1480.20:FF:000001">
    <property type="entry name" value="ST8 alpha-N-acetyl-neuraminide alpha-2,8-sialyltransferase 2"/>
    <property type="match status" value="1"/>
</dbReference>
<accession>A0A9D3P575</accession>
<keyword evidence="15" id="KW-1185">Reference proteome</keyword>
<keyword evidence="11" id="KW-0325">Glycoprotein</keyword>
<reference evidence="14 15" key="1">
    <citation type="submission" date="2021-06" db="EMBL/GenBank/DDBJ databases">
        <title>Chromosome-level genome assembly of the red-tail catfish (Hemibagrus wyckioides).</title>
        <authorList>
            <person name="Shao F."/>
        </authorList>
    </citation>
    <scope>NUCLEOTIDE SEQUENCE [LARGE SCALE GENOMIC DNA]</scope>
    <source>
        <strain evidence="14">EC202008001</strain>
        <tissue evidence="14">Blood</tissue>
    </source>
</reference>
<comment type="similarity">
    <text evidence="2">Belongs to the glycosyltransferase 29 family.</text>
</comment>
<evidence type="ECO:0000256" key="7">
    <source>
        <dbReference type="ARBA" id="ARBA00022989"/>
    </source>
</evidence>
<evidence type="ECO:0000256" key="6">
    <source>
        <dbReference type="ARBA" id="ARBA00022968"/>
    </source>
</evidence>
<dbReference type="OrthoDB" id="10264956at2759"/>
<feature type="disulfide bond" evidence="12">
    <location>
        <begin position="133"/>
        <end position="285"/>
    </location>
</feature>
<gene>
    <name evidence="14" type="ORF">KOW79_001407</name>
</gene>
<evidence type="ECO:0000256" key="11">
    <source>
        <dbReference type="ARBA" id="ARBA00023180"/>
    </source>
</evidence>
<evidence type="ECO:0000256" key="5">
    <source>
        <dbReference type="ARBA" id="ARBA00022692"/>
    </source>
</evidence>
<evidence type="ECO:0000313" key="15">
    <source>
        <dbReference type="Proteomes" id="UP000824219"/>
    </source>
</evidence>
<name>A0A9D3P575_9TELE</name>
<feature type="transmembrane region" description="Helical" evidence="13">
    <location>
        <begin position="5"/>
        <end position="26"/>
    </location>
</feature>
<evidence type="ECO:0000256" key="10">
    <source>
        <dbReference type="ARBA" id="ARBA00023157"/>
    </source>
</evidence>
<keyword evidence="5 13" id="KW-0812">Transmembrane</keyword>
<dbReference type="AlphaFoldDB" id="A0A9D3P575"/>
<dbReference type="Pfam" id="PF00777">
    <property type="entry name" value="Glyco_transf_29"/>
    <property type="match status" value="1"/>
</dbReference>
<evidence type="ECO:0000256" key="8">
    <source>
        <dbReference type="ARBA" id="ARBA00023034"/>
    </source>
</evidence>
<evidence type="ECO:0008006" key="16">
    <source>
        <dbReference type="Google" id="ProtNLM"/>
    </source>
</evidence>
<dbReference type="InterPro" id="IPR012163">
    <property type="entry name" value="Sialyl_trans"/>
</dbReference>
<dbReference type="EMBL" id="JAHKSW010000002">
    <property type="protein sequence ID" value="KAG7334811.1"/>
    <property type="molecule type" value="Genomic_DNA"/>
</dbReference>
<dbReference type="GO" id="GO:0006491">
    <property type="term" value="P:N-glycan processing"/>
    <property type="evidence" value="ECO:0007669"/>
    <property type="project" value="TreeGrafter"/>
</dbReference>
<keyword evidence="7 13" id="KW-1133">Transmembrane helix</keyword>
<dbReference type="InterPro" id="IPR050943">
    <property type="entry name" value="Glycosyltr_29_Sialyltrsf"/>
</dbReference>
<proteinExistence type="inferred from homology"/>
<evidence type="ECO:0000256" key="13">
    <source>
        <dbReference type="SAM" id="Phobius"/>
    </source>
</evidence>
<dbReference type="InterPro" id="IPR001675">
    <property type="entry name" value="Glyco_trans_29"/>
</dbReference>
<keyword evidence="9 13" id="KW-0472">Membrane</keyword>
<dbReference type="GO" id="GO:0009311">
    <property type="term" value="P:oligosaccharide metabolic process"/>
    <property type="evidence" value="ECO:0007669"/>
    <property type="project" value="TreeGrafter"/>
</dbReference>
<keyword evidence="8" id="KW-0333">Golgi apparatus</keyword>
<evidence type="ECO:0000256" key="2">
    <source>
        <dbReference type="ARBA" id="ARBA00006003"/>
    </source>
</evidence>